<evidence type="ECO:0000256" key="1">
    <source>
        <dbReference type="ARBA" id="ARBA00022679"/>
    </source>
</evidence>
<sequence length="91" mass="10467">MSIQECTTWWLPHSGGLKVGTKKLFVRTADSNLQEIQPQCVLDFYVHESCQRQGIGKQLFQAFLSQEQQDPGAVAYDRPSLKLLAFLRRHF</sequence>
<dbReference type="AlphaFoldDB" id="A0A699ZVY0"/>
<protein>
    <submittedName>
        <fullName evidence="4">Acetyltransferase mec-17 homolog</fullName>
    </submittedName>
</protein>
<dbReference type="CDD" id="cd04301">
    <property type="entry name" value="NAT_SF"/>
    <property type="match status" value="1"/>
</dbReference>
<proteinExistence type="predicted"/>
<dbReference type="Gene3D" id="3.40.630.30">
    <property type="match status" value="1"/>
</dbReference>
<evidence type="ECO:0000313" key="5">
    <source>
        <dbReference type="Proteomes" id="UP000485058"/>
    </source>
</evidence>
<feature type="non-terminal residue" evidence="4">
    <location>
        <position position="1"/>
    </location>
</feature>
<dbReference type="GO" id="GO:0005874">
    <property type="term" value="C:microtubule"/>
    <property type="evidence" value="ECO:0007669"/>
    <property type="project" value="InterPro"/>
</dbReference>
<dbReference type="PANTHER" id="PTHR12327">
    <property type="entry name" value="ALPHA-TUBULIN N-ACETYLTRANSFERASE 1"/>
    <property type="match status" value="1"/>
</dbReference>
<reference evidence="4 5" key="1">
    <citation type="submission" date="2020-02" db="EMBL/GenBank/DDBJ databases">
        <title>Draft genome sequence of Haematococcus lacustris strain NIES-144.</title>
        <authorList>
            <person name="Morimoto D."/>
            <person name="Nakagawa S."/>
            <person name="Yoshida T."/>
            <person name="Sawayama S."/>
        </authorList>
    </citation>
    <scope>NUCLEOTIDE SEQUENCE [LARGE SCALE GENOMIC DNA]</scope>
    <source>
        <strain evidence="4 5">NIES-144</strain>
    </source>
</reference>
<dbReference type="Pfam" id="PF05301">
    <property type="entry name" value="Acetyltransf_16"/>
    <property type="match status" value="1"/>
</dbReference>
<keyword evidence="5" id="KW-1185">Reference proteome</keyword>
<dbReference type="InterPro" id="IPR007965">
    <property type="entry name" value="GNAT_ATAT"/>
</dbReference>
<dbReference type="SUPFAM" id="SSF55729">
    <property type="entry name" value="Acyl-CoA N-acyltransferases (Nat)"/>
    <property type="match status" value="1"/>
</dbReference>
<dbReference type="GO" id="GO:0019799">
    <property type="term" value="F:tubulin N-acetyltransferase activity"/>
    <property type="evidence" value="ECO:0007669"/>
    <property type="project" value="InterPro"/>
</dbReference>
<feature type="domain" description="N-acetyltransferase" evidence="3">
    <location>
        <begin position="1"/>
        <end position="91"/>
    </location>
</feature>
<dbReference type="InterPro" id="IPR038746">
    <property type="entry name" value="Atat"/>
</dbReference>
<dbReference type="PANTHER" id="PTHR12327:SF0">
    <property type="entry name" value="ALPHA-TUBULIN N-ACETYLTRANSFERASE 1"/>
    <property type="match status" value="1"/>
</dbReference>
<accession>A0A699ZVY0</accession>
<dbReference type="PROSITE" id="PS51730">
    <property type="entry name" value="GNAT_ATAT"/>
    <property type="match status" value="1"/>
</dbReference>
<keyword evidence="1 4" id="KW-0808">Transferase</keyword>
<comment type="caution">
    <text evidence="4">The sequence shown here is derived from an EMBL/GenBank/DDBJ whole genome shotgun (WGS) entry which is preliminary data.</text>
</comment>
<dbReference type="Proteomes" id="UP000485058">
    <property type="component" value="Unassembled WGS sequence"/>
</dbReference>
<keyword evidence="2" id="KW-0012">Acyltransferase</keyword>
<evidence type="ECO:0000256" key="2">
    <source>
        <dbReference type="ARBA" id="ARBA00023315"/>
    </source>
</evidence>
<name>A0A699ZVY0_HAELA</name>
<organism evidence="4 5">
    <name type="scientific">Haematococcus lacustris</name>
    <name type="common">Green alga</name>
    <name type="synonym">Haematococcus pluvialis</name>
    <dbReference type="NCBI Taxonomy" id="44745"/>
    <lineage>
        <taxon>Eukaryota</taxon>
        <taxon>Viridiplantae</taxon>
        <taxon>Chlorophyta</taxon>
        <taxon>core chlorophytes</taxon>
        <taxon>Chlorophyceae</taxon>
        <taxon>CS clade</taxon>
        <taxon>Chlamydomonadales</taxon>
        <taxon>Haematococcaceae</taxon>
        <taxon>Haematococcus</taxon>
    </lineage>
</organism>
<evidence type="ECO:0000313" key="4">
    <source>
        <dbReference type="EMBL" id="GFH25330.1"/>
    </source>
</evidence>
<dbReference type="InterPro" id="IPR016181">
    <property type="entry name" value="Acyl_CoA_acyltransferase"/>
</dbReference>
<dbReference type="EMBL" id="BLLF01002782">
    <property type="protein sequence ID" value="GFH25330.1"/>
    <property type="molecule type" value="Genomic_DNA"/>
</dbReference>
<evidence type="ECO:0000259" key="3">
    <source>
        <dbReference type="PROSITE" id="PS51730"/>
    </source>
</evidence>
<gene>
    <name evidence="4" type="ORF">HaLaN_23272</name>
</gene>
<feature type="non-terminal residue" evidence="4">
    <location>
        <position position="91"/>
    </location>
</feature>